<dbReference type="PANTHER" id="PTHR35005">
    <property type="entry name" value="3-DEHYDRO-SCYLLO-INOSOSE HYDROLASE"/>
    <property type="match status" value="1"/>
</dbReference>
<accession>A0A0R3MF09</accession>
<dbReference type="GO" id="GO:0016811">
    <property type="term" value="F:hydrolase activity, acting on carbon-nitrogen (but not peptide) bonds, in linear amides"/>
    <property type="evidence" value="ECO:0007669"/>
    <property type="project" value="TreeGrafter"/>
</dbReference>
<dbReference type="SUPFAM" id="SSF102215">
    <property type="entry name" value="Creatininase"/>
    <property type="match status" value="1"/>
</dbReference>
<dbReference type="InterPro" id="IPR024087">
    <property type="entry name" value="Creatininase-like_sf"/>
</dbReference>
<dbReference type="Pfam" id="PF02633">
    <property type="entry name" value="Creatininase"/>
    <property type="match status" value="1"/>
</dbReference>
<dbReference type="InterPro" id="IPR003785">
    <property type="entry name" value="Creatininase/forma_Hydrolase"/>
</dbReference>
<dbReference type="Gene3D" id="3.40.50.10310">
    <property type="entry name" value="Creatininase"/>
    <property type="match status" value="1"/>
</dbReference>
<evidence type="ECO:0000256" key="1">
    <source>
        <dbReference type="ARBA" id="ARBA00001947"/>
    </source>
</evidence>
<evidence type="ECO:0000256" key="3">
    <source>
        <dbReference type="ARBA" id="ARBA00022801"/>
    </source>
</evidence>
<dbReference type="STRING" id="722472.SAMN05444321_1853"/>
<proteinExistence type="inferred from homology"/>
<evidence type="ECO:0000256" key="2">
    <source>
        <dbReference type="ARBA" id="ARBA00022723"/>
    </source>
</evidence>
<keyword evidence="3" id="KW-0378">Hydrolase</keyword>
<sequence>MATTVPPHDWTEIHWPEVARTEAARWIAVLPLAATEQHGPHLPLETDVLIGEAYLTRVRELVPVALPVTFLPMQPVGISTEHIDYAGTQTLPTDVALKAWMAIGERVAQAGIRKLVIVTSHGGNSAAMSLVAQDLRAHHGLLVVTTSWSRFGTPDGLFSAEEIRHGIHGGAVETSIMLARYPHTVRKEAIANFQPSSIAMEKKLRWLSAHRPVPFAWQAQDLNESGAVGDATKASAEKGEQLLDHGARAFCELLEDVDTFDPELFLRKRGR</sequence>
<dbReference type="GO" id="GO:0046872">
    <property type="term" value="F:metal ion binding"/>
    <property type="evidence" value="ECO:0007669"/>
    <property type="project" value="UniProtKB-KW"/>
</dbReference>
<dbReference type="AlphaFoldDB" id="A0A0R3MF09"/>
<name>A0A0R3MF09_9BRAD</name>
<dbReference type="GO" id="GO:0009231">
    <property type="term" value="P:riboflavin biosynthetic process"/>
    <property type="evidence" value="ECO:0007669"/>
    <property type="project" value="TreeGrafter"/>
</dbReference>
<dbReference type="EMBL" id="LLYB01000129">
    <property type="protein sequence ID" value="KRR16205.1"/>
    <property type="molecule type" value="Genomic_DNA"/>
</dbReference>
<dbReference type="PANTHER" id="PTHR35005:SF1">
    <property type="entry name" value="2-AMINO-5-FORMYLAMINO-6-RIBOSYLAMINOPYRIMIDIN-4(3H)-ONE 5'-MONOPHOSPHATE DEFORMYLASE"/>
    <property type="match status" value="1"/>
</dbReference>
<comment type="cofactor">
    <cofactor evidence="1">
        <name>Zn(2+)</name>
        <dbReference type="ChEBI" id="CHEBI:29105"/>
    </cofactor>
</comment>
<reference evidence="6 7" key="1">
    <citation type="submission" date="2014-03" db="EMBL/GenBank/DDBJ databases">
        <title>Bradyrhizobium valentinum sp. nov., isolated from effective nodules of Lupinus mariae-josephae, a lupine endemic of basic-lime soils in Eastern Spain.</title>
        <authorList>
            <person name="Duran D."/>
            <person name="Rey L."/>
            <person name="Navarro A."/>
            <person name="Busquets A."/>
            <person name="Imperial J."/>
            <person name="Ruiz-Argueso T."/>
        </authorList>
    </citation>
    <scope>NUCLEOTIDE SEQUENCE [LARGE SCALE GENOMIC DNA]</scope>
    <source>
        <strain evidence="6 7">CCBAU 23086</strain>
    </source>
</reference>
<comment type="similarity">
    <text evidence="5">Belongs to the creatininase superfamily.</text>
</comment>
<evidence type="ECO:0000256" key="5">
    <source>
        <dbReference type="ARBA" id="ARBA00024029"/>
    </source>
</evidence>
<comment type="caution">
    <text evidence="6">The sequence shown here is derived from an EMBL/GenBank/DDBJ whole genome shotgun (WGS) entry which is preliminary data.</text>
</comment>
<evidence type="ECO:0000313" key="6">
    <source>
        <dbReference type="EMBL" id="KRR16205.1"/>
    </source>
</evidence>
<evidence type="ECO:0000313" key="7">
    <source>
        <dbReference type="Proteomes" id="UP000051660"/>
    </source>
</evidence>
<gene>
    <name evidence="6" type="ORF">CQ14_27460</name>
</gene>
<dbReference type="OrthoDB" id="9801445at2"/>
<organism evidence="6 7">
    <name type="scientific">Bradyrhizobium lablabi</name>
    <dbReference type="NCBI Taxonomy" id="722472"/>
    <lineage>
        <taxon>Bacteria</taxon>
        <taxon>Pseudomonadati</taxon>
        <taxon>Pseudomonadota</taxon>
        <taxon>Alphaproteobacteria</taxon>
        <taxon>Hyphomicrobiales</taxon>
        <taxon>Nitrobacteraceae</taxon>
        <taxon>Bradyrhizobium</taxon>
    </lineage>
</organism>
<evidence type="ECO:0000256" key="4">
    <source>
        <dbReference type="ARBA" id="ARBA00022833"/>
    </source>
</evidence>
<dbReference type="RefSeq" id="WP_057862913.1">
    <property type="nucleotide sequence ID" value="NZ_LLYB01000129.1"/>
</dbReference>
<dbReference type="Proteomes" id="UP000051660">
    <property type="component" value="Unassembled WGS sequence"/>
</dbReference>
<protein>
    <submittedName>
        <fullName evidence="6">Creatininase</fullName>
    </submittedName>
</protein>
<keyword evidence="4" id="KW-0862">Zinc</keyword>
<keyword evidence="2" id="KW-0479">Metal-binding</keyword>